<dbReference type="STRING" id="258515.SAMN05192585_11242"/>
<keyword evidence="3" id="KW-1185">Reference proteome</keyword>
<reference evidence="2 3" key="1">
    <citation type="submission" date="2016-10" db="EMBL/GenBank/DDBJ databases">
        <authorList>
            <person name="de Groot N.N."/>
        </authorList>
    </citation>
    <scope>NUCLEOTIDE SEQUENCE [LARGE SCALE GENOMIC DNA]</scope>
    <source>
        <strain evidence="2 3">CGMCC 1.5012</strain>
    </source>
</reference>
<evidence type="ECO:0000313" key="3">
    <source>
        <dbReference type="Proteomes" id="UP000199182"/>
    </source>
</evidence>
<feature type="chain" id="PRO_5011586547" description="Mannosyl-glycoprotein endo-beta-N-acetylglucosaminidase" evidence="1">
    <location>
        <begin position="24"/>
        <end position="157"/>
    </location>
</feature>
<keyword evidence="1" id="KW-0732">Signal</keyword>
<dbReference type="RefSeq" id="WP_092639440.1">
    <property type="nucleotide sequence ID" value="NZ_FNID01000012.1"/>
</dbReference>
<sequence>MRKLRVIISLAAALAALTISVQAYDLRKVSDITPEQLEPYMHPDTRHLAVDIIRICAQEGVSAEFIATVVRWERIPELHNWFGWKTDDGQYKAFATDTEGLEYCIHNIKTMYLTDTGEYYSGGYDVAAVSKLYNNTDFWREEIESGIMNIVERSGQP</sequence>
<proteinExistence type="predicted"/>
<dbReference type="AlphaFoldDB" id="A0A1G9Z0B7"/>
<gene>
    <name evidence="2" type="ORF">SAMN05192585_11242</name>
</gene>
<evidence type="ECO:0008006" key="4">
    <source>
        <dbReference type="Google" id="ProtNLM"/>
    </source>
</evidence>
<dbReference type="Proteomes" id="UP000199182">
    <property type="component" value="Unassembled WGS sequence"/>
</dbReference>
<dbReference type="EMBL" id="FNID01000012">
    <property type="protein sequence ID" value="SDN14637.1"/>
    <property type="molecule type" value="Genomic_DNA"/>
</dbReference>
<accession>A0A1G9Z0B7</accession>
<evidence type="ECO:0000313" key="2">
    <source>
        <dbReference type="EMBL" id="SDN14637.1"/>
    </source>
</evidence>
<name>A0A1G9Z0B7_9FIRM</name>
<evidence type="ECO:0000256" key="1">
    <source>
        <dbReference type="SAM" id="SignalP"/>
    </source>
</evidence>
<organism evidence="2 3">
    <name type="scientific">Acetanaerobacterium elongatum</name>
    <dbReference type="NCBI Taxonomy" id="258515"/>
    <lineage>
        <taxon>Bacteria</taxon>
        <taxon>Bacillati</taxon>
        <taxon>Bacillota</taxon>
        <taxon>Clostridia</taxon>
        <taxon>Eubacteriales</taxon>
        <taxon>Oscillospiraceae</taxon>
        <taxon>Acetanaerobacterium</taxon>
    </lineage>
</organism>
<feature type="signal peptide" evidence="1">
    <location>
        <begin position="1"/>
        <end position="23"/>
    </location>
</feature>
<protein>
    <recommendedName>
        <fullName evidence="4">Mannosyl-glycoprotein endo-beta-N-acetylglucosaminidase</fullName>
    </recommendedName>
</protein>